<evidence type="ECO:0000256" key="1">
    <source>
        <dbReference type="ARBA" id="ARBA00003810"/>
    </source>
</evidence>
<dbReference type="InterPro" id="IPR011060">
    <property type="entry name" value="RibuloseP-bd_barrel"/>
</dbReference>
<organism evidence="8 9">
    <name type="scientific">Methylocucumis oryzae</name>
    <dbReference type="NCBI Taxonomy" id="1632867"/>
    <lineage>
        <taxon>Bacteria</taxon>
        <taxon>Pseudomonadati</taxon>
        <taxon>Pseudomonadota</taxon>
        <taxon>Gammaproteobacteria</taxon>
        <taxon>Methylococcales</taxon>
        <taxon>Methylococcaceae</taxon>
        <taxon>Methylocucumis</taxon>
    </lineage>
</organism>
<keyword evidence="9" id="KW-1185">Reference proteome</keyword>
<dbReference type="RefSeq" id="WP_045779218.1">
    <property type="nucleotide sequence ID" value="NZ_LAJX01000104.1"/>
</dbReference>
<dbReference type="PATRIC" id="fig|1632867.3.peg.177"/>
<dbReference type="EC" id="4.2.3.153" evidence="2"/>
<dbReference type="AlphaFoldDB" id="A0A0F3IJ22"/>
<evidence type="ECO:0000313" key="8">
    <source>
        <dbReference type="EMBL" id="KJV06528.1"/>
    </source>
</evidence>
<dbReference type="GO" id="GO:0016829">
    <property type="term" value="F:lyase activity"/>
    <property type="evidence" value="ECO:0007669"/>
    <property type="project" value="UniProtKB-KW"/>
</dbReference>
<dbReference type="InterPro" id="IPR007565">
    <property type="entry name" value="4HFCP_synth"/>
</dbReference>
<comment type="function">
    <text evidence="1">Catalyzes the formation of 4-(hydroxymethyl)-2-furancarboxaldehyde phosphate (4-HFC-P) from two molecules of glyceraldehyde-3-P (GA-3-P).</text>
</comment>
<evidence type="ECO:0000256" key="3">
    <source>
        <dbReference type="ARBA" id="ARBA00023239"/>
    </source>
</evidence>
<proteinExistence type="predicted"/>
<keyword evidence="3" id="KW-0456">Lyase</keyword>
<accession>A0A0F3IJ22</accession>
<evidence type="ECO:0000313" key="9">
    <source>
        <dbReference type="Proteomes" id="UP000033684"/>
    </source>
</evidence>
<dbReference type="Proteomes" id="UP000033684">
    <property type="component" value="Unassembled WGS sequence"/>
</dbReference>
<evidence type="ECO:0000256" key="5">
    <source>
        <dbReference type="ARBA" id="ARBA00032523"/>
    </source>
</evidence>
<evidence type="ECO:0000256" key="4">
    <source>
        <dbReference type="ARBA" id="ARBA00023270"/>
    </source>
</evidence>
<reference evidence="9" key="1">
    <citation type="submission" date="2015-03" db="EMBL/GenBank/DDBJ databases">
        <title>Draft genome sequence of a novel methanotroph (Sn10-6) isolated from flooded ricefield rhizosphere in India.</title>
        <authorList>
            <person name="Pandit P.S."/>
            <person name="Pore S.D."/>
            <person name="Arora P."/>
            <person name="Kapse N.G."/>
            <person name="Dhakephalkar P.K."/>
            <person name="Rahalkar M.C."/>
        </authorList>
    </citation>
    <scope>NUCLEOTIDE SEQUENCE [LARGE SCALE GENOMIC DNA]</scope>
    <source>
        <strain evidence="9">Sn10-6</strain>
    </source>
</reference>
<sequence>MTRLLASVNSLDEARIALRYADIIDLKQPEQGALGALDVATITAIVAECKGRRPLSATIGDLPFQPECIIPAVQRLSKTGVDYIKIGFFPHGDIANTLLELSQLSAGQALIAVLFADTQFDFEHLKFIQSTGFKGVMLDTLDKTQGSLLNVMALPRIEEFVSLAKMNGLLCGLAGSLTCEDIAELLPLATDYLGFRGALCEHANRVARLSEQRLAQVKAAISHDTLGNVSSSGLLCSPV</sequence>
<evidence type="ECO:0000256" key="7">
    <source>
        <dbReference type="PIRSR" id="PIRSR015957-1"/>
    </source>
</evidence>
<dbReference type="SUPFAM" id="SSF51366">
    <property type="entry name" value="Ribulose-phoshate binding barrel"/>
    <property type="match status" value="1"/>
</dbReference>
<dbReference type="PIRSF" id="PIRSF015957">
    <property type="entry name" value="UCP015957"/>
    <property type="match status" value="1"/>
</dbReference>
<dbReference type="EMBL" id="LAJX01000104">
    <property type="protein sequence ID" value="KJV06528.1"/>
    <property type="molecule type" value="Genomic_DNA"/>
</dbReference>
<evidence type="ECO:0000256" key="2">
    <source>
        <dbReference type="ARBA" id="ARBA00012553"/>
    </source>
</evidence>
<feature type="active site" description="Schiff-base intermediate with substrate" evidence="7">
    <location>
        <position position="27"/>
    </location>
</feature>
<dbReference type="OrthoDB" id="2111523at2"/>
<feature type="active site" description="Proton acceptor" evidence="7">
    <location>
        <position position="85"/>
    </location>
</feature>
<reference evidence="8 9" key="2">
    <citation type="journal article" date="2016" name="Microb. Ecol.">
        <title>Genome Characteristics of a Novel Type I Methanotroph (Sn10-6) Isolated from a Flooded Indian Rice Field.</title>
        <authorList>
            <person name="Rahalkar M.C."/>
            <person name="Pandit P.S."/>
            <person name="Dhakephalkar P.K."/>
            <person name="Pore S."/>
            <person name="Arora P."/>
            <person name="Kapse N."/>
        </authorList>
    </citation>
    <scope>NUCLEOTIDE SEQUENCE [LARGE SCALE GENOMIC DNA]</scope>
    <source>
        <strain evidence="8 9">Sn10-6</strain>
    </source>
</reference>
<comment type="catalytic activity">
    <reaction evidence="6">
        <text>2 D-glyceraldehyde 3-phosphate = 4-(hydroxymethyl)-2-furancarboxaldehyde phosphate + phosphate + 2 H2O</text>
        <dbReference type="Rhea" id="RHEA:43536"/>
        <dbReference type="ChEBI" id="CHEBI:15377"/>
        <dbReference type="ChEBI" id="CHEBI:43474"/>
        <dbReference type="ChEBI" id="CHEBI:59776"/>
        <dbReference type="ChEBI" id="CHEBI:83407"/>
        <dbReference type="EC" id="4.2.3.153"/>
    </reaction>
</comment>
<comment type="caution">
    <text evidence="8">The sequence shown here is derived from an EMBL/GenBank/DDBJ whole genome shotgun (WGS) entry which is preliminary data.</text>
</comment>
<name>A0A0F3IJ22_9GAMM</name>
<keyword evidence="4" id="KW-0704">Schiff base</keyword>
<dbReference type="Pfam" id="PF04476">
    <property type="entry name" value="4HFCP_synth"/>
    <property type="match status" value="1"/>
</dbReference>
<evidence type="ECO:0000256" key="6">
    <source>
        <dbReference type="ARBA" id="ARBA00047628"/>
    </source>
</evidence>
<gene>
    <name evidence="8" type="ORF">VZ94_10635</name>
</gene>
<protein>
    <recommendedName>
        <fullName evidence="2">(5-formylfuran-3-yl)methyl phosphate synthase</fullName>
        <ecNumber evidence="2">4.2.3.153</ecNumber>
    </recommendedName>
    <alternativeName>
        <fullName evidence="5">4-(hydroxymethyl)-2-furancarboxaldehyde-phosphate synthase</fullName>
    </alternativeName>
</protein>